<dbReference type="InterPro" id="IPR050482">
    <property type="entry name" value="Sensor_HK_TwoCompSys"/>
</dbReference>
<evidence type="ECO:0000256" key="4">
    <source>
        <dbReference type="ARBA" id="ARBA00022679"/>
    </source>
</evidence>
<dbReference type="Gene3D" id="1.20.5.1930">
    <property type="match status" value="1"/>
</dbReference>
<evidence type="ECO:0000256" key="8">
    <source>
        <dbReference type="ARBA" id="ARBA00023012"/>
    </source>
</evidence>
<dbReference type="InterPro" id="IPR011712">
    <property type="entry name" value="Sig_transdc_His_kin_sub3_dim/P"/>
</dbReference>
<dbReference type="Pfam" id="PF02518">
    <property type="entry name" value="HATPase_c"/>
    <property type="match status" value="1"/>
</dbReference>
<keyword evidence="12" id="KW-1185">Reference proteome</keyword>
<evidence type="ECO:0000256" key="9">
    <source>
        <dbReference type="SAM" id="Phobius"/>
    </source>
</evidence>
<organism evidence="11 12">
    <name type="scientific">Dyadobacter helix</name>
    <dbReference type="NCBI Taxonomy" id="2822344"/>
    <lineage>
        <taxon>Bacteria</taxon>
        <taxon>Pseudomonadati</taxon>
        <taxon>Bacteroidota</taxon>
        <taxon>Cytophagia</taxon>
        <taxon>Cytophagales</taxon>
        <taxon>Spirosomataceae</taxon>
        <taxon>Dyadobacter</taxon>
    </lineage>
</organism>
<gene>
    <name evidence="11" type="ORF">DYBT9275_02994</name>
</gene>
<dbReference type="SMART" id="SM00028">
    <property type="entry name" value="TPR"/>
    <property type="match status" value="4"/>
</dbReference>
<dbReference type="InterPro" id="IPR003594">
    <property type="entry name" value="HATPase_dom"/>
</dbReference>
<dbReference type="PROSITE" id="PS50109">
    <property type="entry name" value="HIS_KIN"/>
    <property type="match status" value="1"/>
</dbReference>
<sequence length="667" mass="75166">MILVNGFIYNLYSGNLPAQQPISRAMQLVIKVLFSLLIVTETFAQNKDVNEILKKIGESRQDTNLVLSYIEYGQFLENKNLDSAAKYYLKASELSEKLNYDTGRFKFRSNYTYVLNLQGKYEPGLKLNMESLEIAKRMKHQVNIGKSLANIAASYTYMANFREAIRYNQLSADVFQKLGKTEYLPRLYVNIGTAFEHANLLNKSLQYKQKALALARPMKDSLQLADILTTNGVCLSNLKRYKEGATHFKEGLAVAKAIGSDIYVIQAYAGLCRASRADKQLARAKEYGEEGLKLARKSGNVFLEIECLRALMFVAEDMNLPDLSAKLTAEALKIAEENEMTDRLVELYEDYATDMYRQENYKAAYDYLMKYSILDDSLQGIDVQKQLQELDTRYLTAQKENRIISLEKEKQARNTLIYSLVAGLLVLLVVAGLVYRNIAIRKRIAENEVLRLQQERQLLATHSILKGQEEERTRVARDLHDGLGGLLSGIKLTLNSVKGNVILPEASAMTFTRALSQLDGAISEMRRVAHSMMPETLVRFGLIDALTDFCNGISESGQLQVSIHTFGFDQRLDSSIEIVLYRIAQELLNNVLKYAEATEAQVQLTRMGKNVSLTVEDNGKGFDVEKVRQKKGTGLGNVQARVDYLNGKLDIQSKPEEGTSILVEITL</sequence>
<dbReference type="Proteomes" id="UP000680038">
    <property type="component" value="Unassembled WGS sequence"/>
</dbReference>
<evidence type="ECO:0000256" key="5">
    <source>
        <dbReference type="ARBA" id="ARBA00022741"/>
    </source>
</evidence>
<keyword evidence="7" id="KW-0067">ATP-binding</keyword>
<dbReference type="InterPro" id="IPR036890">
    <property type="entry name" value="HATPase_C_sf"/>
</dbReference>
<dbReference type="InterPro" id="IPR019734">
    <property type="entry name" value="TPR_rpt"/>
</dbReference>
<dbReference type="AlphaFoldDB" id="A0A916NC78"/>
<dbReference type="EMBL" id="CAJRAF010000002">
    <property type="protein sequence ID" value="CAG5002906.1"/>
    <property type="molecule type" value="Genomic_DNA"/>
</dbReference>
<protein>
    <recommendedName>
        <fullName evidence="2">histidine kinase</fullName>
        <ecNumber evidence="2">2.7.13.3</ecNumber>
    </recommendedName>
</protein>
<dbReference type="Pfam" id="PF07730">
    <property type="entry name" value="HisKA_3"/>
    <property type="match status" value="1"/>
</dbReference>
<evidence type="ECO:0000256" key="2">
    <source>
        <dbReference type="ARBA" id="ARBA00012438"/>
    </source>
</evidence>
<keyword evidence="3" id="KW-0597">Phosphoprotein</keyword>
<reference evidence="11" key="1">
    <citation type="submission" date="2021-04" db="EMBL/GenBank/DDBJ databases">
        <authorList>
            <person name="Rodrigo-Torres L."/>
            <person name="Arahal R. D."/>
            <person name="Lucena T."/>
        </authorList>
    </citation>
    <scope>NUCLEOTIDE SEQUENCE</scope>
    <source>
        <strain evidence="11">CECT 9275</strain>
    </source>
</reference>
<comment type="catalytic activity">
    <reaction evidence="1">
        <text>ATP + protein L-histidine = ADP + protein N-phospho-L-histidine.</text>
        <dbReference type="EC" id="2.7.13.3"/>
    </reaction>
</comment>
<dbReference type="PANTHER" id="PTHR24421">
    <property type="entry name" value="NITRATE/NITRITE SENSOR PROTEIN NARX-RELATED"/>
    <property type="match status" value="1"/>
</dbReference>
<dbReference type="SMART" id="SM00387">
    <property type="entry name" value="HATPase_c"/>
    <property type="match status" value="1"/>
</dbReference>
<evidence type="ECO:0000313" key="12">
    <source>
        <dbReference type="Proteomes" id="UP000680038"/>
    </source>
</evidence>
<feature type="domain" description="Histidine kinase" evidence="10">
    <location>
        <begin position="580"/>
        <end position="667"/>
    </location>
</feature>
<evidence type="ECO:0000256" key="3">
    <source>
        <dbReference type="ARBA" id="ARBA00022553"/>
    </source>
</evidence>
<dbReference type="GO" id="GO:0005524">
    <property type="term" value="F:ATP binding"/>
    <property type="evidence" value="ECO:0007669"/>
    <property type="project" value="UniProtKB-KW"/>
</dbReference>
<dbReference type="SUPFAM" id="SSF55874">
    <property type="entry name" value="ATPase domain of HSP90 chaperone/DNA topoisomerase II/histidine kinase"/>
    <property type="match status" value="1"/>
</dbReference>
<dbReference type="GO" id="GO:0046983">
    <property type="term" value="F:protein dimerization activity"/>
    <property type="evidence" value="ECO:0007669"/>
    <property type="project" value="InterPro"/>
</dbReference>
<keyword evidence="9" id="KW-1133">Transmembrane helix</keyword>
<dbReference type="GO" id="GO:0016020">
    <property type="term" value="C:membrane"/>
    <property type="evidence" value="ECO:0007669"/>
    <property type="project" value="InterPro"/>
</dbReference>
<name>A0A916NC78_9BACT</name>
<evidence type="ECO:0000259" key="10">
    <source>
        <dbReference type="PROSITE" id="PS50109"/>
    </source>
</evidence>
<evidence type="ECO:0000256" key="1">
    <source>
        <dbReference type="ARBA" id="ARBA00000085"/>
    </source>
</evidence>
<keyword evidence="5" id="KW-0547">Nucleotide-binding</keyword>
<feature type="transmembrane region" description="Helical" evidence="9">
    <location>
        <begin position="416"/>
        <end position="435"/>
    </location>
</feature>
<comment type="caution">
    <text evidence="11">The sequence shown here is derived from an EMBL/GenBank/DDBJ whole genome shotgun (WGS) entry which is preliminary data.</text>
</comment>
<dbReference type="InterPro" id="IPR011990">
    <property type="entry name" value="TPR-like_helical_dom_sf"/>
</dbReference>
<proteinExistence type="predicted"/>
<evidence type="ECO:0000256" key="6">
    <source>
        <dbReference type="ARBA" id="ARBA00022777"/>
    </source>
</evidence>
<keyword evidence="4" id="KW-0808">Transferase</keyword>
<dbReference type="InterPro" id="IPR005467">
    <property type="entry name" value="His_kinase_dom"/>
</dbReference>
<keyword evidence="9" id="KW-0812">Transmembrane</keyword>
<keyword evidence="9" id="KW-0472">Membrane</keyword>
<accession>A0A916NC78</accession>
<dbReference type="Gene3D" id="3.30.565.10">
    <property type="entry name" value="Histidine kinase-like ATPase, C-terminal domain"/>
    <property type="match status" value="1"/>
</dbReference>
<keyword evidence="6" id="KW-0418">Kinase</keyword>
<dbReference type="Gene3D" id="1.25.40.10">
    <property type="entry name" value="Tetratricopeptide repeat domain"/>
    <property type="match status" value="2"/>
</dbReference>
<dbReference type="PANTHER" id="PTHR24421:SF10">
    <property type="entry name" value="NITRATE_NITRITE SENSOR PROTEIN NARQ"/>
    <property type="match status" value="1"/>
</dbReference>
<evidence type="ECO:0000256" key="7">
    <source>
        <dbReference type="ARBA" id="ARBA00022840"/>
    </source>
</evidence>
<dbReference type="GO" id="GO:0000155">
    <property type="term" value="F:phosphorelay sensor kinase activity"/>
    <property type="evidence" value="ECO:0007669"/>
    <property type="project" value="InterPro"/>
</dbReference>
<evidence type="ECO:0000313" key="11">
    <source>
        <dbReference type="EMBL" id="CAG5002906.1"/>
    </source>
</evidence>
<dbReference type="CDD" id="cd16917">
    <property type="entry name" value="HATPase_UhpB-NarQ-NarX-like"/>
    <property type="match status" value="1"/>
</dbReference>
<dbReference type="EC" id="2.7.13.3" evidence="2"/>
<keyword evidence="8" id="KW-0902">Two-component regulatory system</keyword>
<dbReference type="SUPFAM" id="SSF48452">
    <property type="entry name" value="TPR-like"/>
    <property type="match status" value="2"/>
</dbReference>